<sequence length="204" mass="21602">LSGTASRIAVKGLRLALGASTLVRKHAGSAPILSLSATGRNIKVREAAHDLPFGVFKPKLVHWLRHAFVSGVIPEADFVFQGSPARFPFTRGGGRFRVRFTLRPGEMHIAPGWPDLVIQKATGEFLDAGLAIRVLAGTQAGISLAGDTLVIPDLGKGVLAIHGRFRGSGAELLGYLDSTPLARRWSGLFTKLAITGPLAARLAL</sequence>
<dbReference type="AlphaFoldDB" id="T1B3F0"/>
<proteinExistence type="predicted"/>
<name>T1B3F0_9ZZZZ</name>
<evidence type="ECO:0000259" key="1">
    <source>
        <dbReference type="Pfam" id="PF13116"/>
    </source>
</evidence>
<feature type="domain" description="YhdP central" evidence="1">
    <location>
        <begin position="10"/>
        <end position="204"/>
    </location>
</feature>
<feature type="non-terminal residue" evidence="2">
    <location>
        <position position="1"/>
    </location>
</feature>
<gene>
    <name evidence="2" type="ORF">B1A_08876</name>
</gene>
<reference evidence="2" key="2">
    <citation type="journal article" date="2014" name="ISME J.">
        <title>Microbial stratification in low pH oxic and suboxic macroscopic growths along an acid mine drainage.</title>
        <authorList>
            <person name="Mendez-Garcia C."/>
            <person name="Mesa V."/>
            <person name="Sprenger R.R."/>
            <person name="Richter M."/>
            <person name="Diez M.S."/>
            <person name="Solano J."/>
            <person name="Bargiela R."/>
            <person name="Golyshina O.V."/>
            <person name="Manteca A."/>
            <person name="Ramos J.L."/>
            <person name="Gallego J.R."/>
            <person name="Llorente I."/>
            <person name="Martins Dos Santos V.A."/>
            <person name="Jensen O.N."/>
            <person name="Pelaez A.I."/>
            <person name="Sanchez J."/>
            <person name="Ferrer M."/>
        </authorList>
    </citation>
    <scope>NUCLEOTIDE SEQUENCE</scope>
</reference>
<protein>
    <recommendedName>
        <fullName evidence="1">YhdP central domain-containing protein</fullName>
    </recommendedName>
</protein>
<dbReference type="InterPro" id="IPR011836">
    <property type="entry name" value="YhdP"/>
</dbReference>
<reference evidence="2" key="1">
    <citation type="submission" date="2013-08" db="EMBL/GenBank/DDBJ databases">
        <authorList>
            <person name="Mendez C."/>
            <person name="Richter M."/>
            <person name="Ferrer M."/>
            <person name="Sanchez J."/>
        </authorList>
    </citation>
    <scope>NUCLEOTIDE SEQUENCE</scope>
</reference>
<accession>T1B3F0</accession>
<evidence type="ECO:0000313" key="2">
    <source>
        <dbReference type="EMBL" id="EQD64407.1"/>
    </source>
</evidence>
<comment type="caution">
    <text evidence="2">The sequence shown here is derived from an EMBL/GenBank/DDBJ whole genome shotgun (WGS) entry which is preliminary data.</text>
</comment>
<dbReference type="InterPro" id="IPR025263">
    <property type="entry name" value="YhdP_central"/>
</dbReference>
<dbReference type="EMBL" id="AUZX01006317">
    <property type="protein sequence ID" value="EQD64407.1"/>
    <property type="molecule type" value="Genomic_DNA"/>
</dbReference>
<dbReference type="PANTHER" id="PTHR38690">
    <property type="entry name" value="PROTEASE-RELATED"/>
    <property type="match status" value="1"/>
</dbReference>
<feature type="non-terminal residue" evidence="2">
    <location>
        <position position="204"/>
    </location>
</feature>
<dbReference type="Pfam" id="PF13116">
    <property type="entry name" value="YhdP"/>
    <property type="match status" value="1"/>
</dbReference>
<dbReference type="PANTHER" id="PTHR38690:SF1">
    <property type="entry name" value="PROTEASE"/>
    <property type="match status" value="1"/>
</dbReference>
<organism evidence="2">
    <name type="scientific">mine drainage metagenome</name>
    <dbReference type="NCBI Taxonomy" id="410659"/>
    <lineage>
        <taxon>unclassified sequences</taxon>
        <taxon>metagenomes</taxon>
        <taxon>ecological metagenomes</taxon>
    </lineage>
</organism>